<reference evidence="1" key="1">
    <citation type="submission" date="2021-01" db="EMBL/GenBank/DDBJ databases">
        <authorList>
            <person name="Corre E."/>
            <person name="Pelletier E."/>
            <person name="Niang G."/>
            <person name="Scheremetjew M."/>
            <person name="Finn R."/>
            <person name="Kale V."/>
            <person name="Holt S."/>
            <person name="Cochrane G."/>
            <person name="Meng A."/>
            <person name="Brown T."/>
            <person name="Cohen L."/>
        </authorList>
    </citation>
    <scope>NUCLEOTIDE SEQUENCE</scope>
    <source>
        <strain evidence="1">CCMP127</strain>
    </source>
</reference>
<name>A0A7S3P8B9_9STRA</name>
<sequence>MATANKEDFTLTITRRSKAIGFMMSGDVSLNNHKVGALKNGGTVIVKGHTGDSVRIGNGGGGDYQFKVRDAGELALRMKMSGDLSWAVFFLPSIIYKWSRDGLGVVPCRSRNHDLDRGAFEGIQRHGSCLSCWMT</sequence>
<dbReference type="AlphaFoldDB" id="A0A7S3P8B9"/>
<dbReference type="EMBL" id="HBIM01011242">
    <property type="protein sequence ID" value="CAE0412065.1"/>
    <property type="molecule type" value="Transcribed_RNA"/>
</dbReference>
<gene>
    <name evidence="1" type="ORF">ACOF00016_LOCUS9342</name>
</gene>
<protein>
    <submittedName>
        <fullName evidence="1">Uncharacterized protein</fullName>
    </submittedName>
</protein>
<proteinExistence type="predicted"/>
<organism evidence="1">
    <name type="scientific">Amphora coffeiformis</name>
    <dbReference type="NCBI Taxonomy" id="265554"/>
    <lineage>
        <taxon>Eukaryota</taxon>
        <taxon>Sar</taxon>
        <taxon>Stramenopiles</taxon>
        <taxon>Ochrophyta</taxon>
        <taxon>Bacillariophyta</taxon>
        <taxon>Bacillariophyceae</taxon>
        <taxon>Bacillariophycidae</taxon>
        <taxon>Thalassiophysales</taxon>
        <taxon>Catenulaceae</taxon>
        <taxon>Amphora</taxon>
    </lineage>
</organism>
<evidence type="ECO:0000313" key="1">
    <source>
        <dbReference type="EMBL" id="CAE0412065.1"/>
    </source>
</evidence>
<accession>A0A7S3P8B9</accession>